<dbReference type="SUPFAM" id="SSF56235">
    <property type="entry name" value="N-terminal nucleophile aminohydrolases (Ntn hydrolases)"/>
    <property type="match status" value="1"/>
</dbReference>
<dbReference type="InterPro" id="IPR029055">
    <property type="entry name" value="Ntn_hydrolases_N"/>
</dbReference>
<comment type="subunit">
    <text evidence="1">Heterotetramer of two alpha and two beta chains arranged as a dimer of alpha/beta heterodimers.</text>
</comment>
<protein>
    <submittedName>
        <fullName evidence="2">Uncharacterized protein</fullName>
    </submittedName>
</protein>
<evidence type="ECO:0000256" key="1">
    <source>
        <dbReference type="ARBA" id="ARBA00011601"/>
    </source>
</evidence>
<name>A0A540KCR7_MALBA</name>
<keyword evidence="3" id="KW-1185">Reference proteome</keyword>
<dbReference type="STRING" id="106549.A0A540KCR7"/>
<dbReference type="GO" id="GO:0016787">
    <property type="term" value="F:hydrolase activity"/>
    <property type="evidence" value="ECO:0007669"/>
    <property type="project" value="InterPro"/>
</dbReference>
<evidence type="ECO:0000313" key="3">
    <source>
        <dbReference type="Proteomes" id="UP000315295"/>
    </source>
</evidence>
<proteinExistence type="predicted"/>
<dbReference type="InterPro" id="IPR000246">
    <property type="entry name" value="Peptidase_T2"/>
</dbReference>
<reference evidence="2 3" key="1">
    <citation type="journal article" date="2019" name="G3 (Bethesda)">
        <title>Sequencing of a Wild Apple (Malus baccata) Genome Unravels the Differences Between Cultivated and Wild Apple Species Regarding Disease Resistance and Cold Tolerance.</title>
        <authorList>
            <person name="Chen X."/>
        </authorList>
    </citation>
    <scope>NUCLEOTIDE SEQUENCE [LARGE SCALE GENOMIC DNA]</scope>
    <source>
        <strain evidence="3">cv. Shandingzi</strain>
        <tissue evidence="2">Leaves</tissue>
    </source>
</reference>
<dbReference type="Pfam" id="PF01112">
    <property type="entry name" value="Asparaginase_2"/>
    <property type="match status" value="1"/>
</dbReference>
<accession>A0A540KCR7</accession>
<sequence length="60" mass="6656">MDGPKRQCGAASGLTTVKNVVSLACLVMDKSTHSYLAFSGARVFTFTNRIHNVQEKQQRR</sequence>
<dbReference type="Proteomes" id="UP000315295">
    <property type="component" value="Unassembled WGS sequence"/>
</dbReference>
<gene>
    <name evidence="2" type="ORF">C1H46_042436</name>
</gene>
<dbReference type="EMBL" id="VIEB01001459">
    <property type="protein sequence ID" value="TQD72026.1"/>
    <property type="molecule type" value="Genomic_DNA"/>
</dbReference>
<comment type="caution">
    <text evidence="2">The sequence shown here is derived from an EMBL/GenBank/DDBJ whole genome shotgun (WGS) entry which is preliminary data.</text>
</comment>
<evidence type="ECO:0000313" key="2">
    <source>
        <dbReference type="EMBL" id="TQD72026.1"/>
    </source>
</evidence>
<organism evidence="2 3">
    <name type="scientific">Malus baccata</name>
    <name type="common">Siberian crab apple</name>
    <name type="synonym">Pyrus baccata</name>
    <dbReference type="NCBI Taxonomy" id="106549"/>
    <lineage>
        <taxon>Eukaryota</taxon>
        <taxon>Viridiplantae</taxon>
        <taxon>Streptophyta</taxon>
        <taxon>Embryophyta</taxon>
        <taxon>Tracheophyta</taxon>
        <taxon>Spermatophyta</taxon>
        <taxon>Magnoliopsida</taxon>
        <taxon>eudicotyledons</taxon>
        <taxon>Gunneridae</taxon>
        <taxon>Pentapetalae</taxon>
        <taxon>rosids</taxon>
        <taxon>fabids</taxon>
        <taxon>Rosales</taxon>
        <taxon>Rosaceae</taxon>
        <taxon>Amygdaloideae</taxon>
        <taxon>Maleae</taxon>
        <taxon>Malus</taxon>
    </lineage>
</organism>
<dbReference type="AlphaFoldDB" id="A0A540KCR7"/>